<dbReference type="Proteomes" id="UP000245697">
    <property type="component" value="Unassembled WGS sequence"/>
</dbReference>
<evidence type="ECO:0000256" key="2">
    <source>
        <dbReference type="ARBA" id="ARBA00022898"/>
    </source>
</evidence>
<keyword evidence="5" id="KW-1185">Reference proteome</keyword>
<evidence type="ECO:0000256" key="1">
    <source>
        <dbReference type="ARBA" id="ARBA00001933"/>
    </source>
</evidence>
<dbReference type="Pfam" id="PF00266">
    <property type="entry name" value="Aminotran_5"/>
    <property type="match status" value="1"/>
</dbReference>
<dbReference type="InterPro" id="IPR000192">
    <property type="entry name" value="Aminotrans_V_dom"/>
</dbReference>
<dbReference type="PANTHER" id="PTHR43586">
    <property type="entry name" value="CYSTEINE DESULFURASE"/>
    <property type="match status" value="1"/>
</dbReference>
<dbReference type="PANTHER" id="PTHR43586:SF8">
    <property type="entry name" value="CYSTEINE DESULFURASE 1, CHLOROPLASTIC"/>
    <property type="match status" value="1"/>
</dbReference>
<accession>A0A316FH79</accession>
<dbReference type="InterPro" id="IPR015422">
    <property type="entry name" value="PyrdxlP-dep_Trfase_small"/>
</dbReference>
<dbReference type="OrthoDB" id="9804366at2"/>
<keyword evidence="4" id="KW-0456">Lyase</keyword>
<dbReference type="Gene3D" id="3.40.640.10">
    <property type="entry name" value="Type I PLP-dependent aspartate aminotransferase-like (Major domain)"/>
    <property type="match status" value="1"/>
</dbReference>
<name>A0A316FH79_9ACTN</name>
<proteinExistence type="predicted"/>
<comment type="cofactor">
    <cofactor evidence="1">
        <name>pyridoxal 5'-phosphate</name>
        <dbReference type="ChEBI" id="CHEBI:597326"/>
    </cofactor>
</comment>
<evidence type="ECO:0000259" key="3">
    <source>
        <dbReference type="Pfam" id="PF00266"/>
    </source>
</evidence>
<gene>
    <name evidence="4" type="ORF">BC793_106308</name>
</gene>
<protein>
    <submittedName>
        <fullName evidence="4">Cysteine desulfurase/selenocysteine lyase</fullName>
    </submittedName>
</protein>
<dbReference type="EMBL" id="QGGR01000006">
    <property type="protein sequence ID" value="PWK48278.1"/>
    <property type="molecule type" value="Genomic_DNA"/>
</dbReference>
<dbReference type="InterPro" id="IPR015421">
    <property type="entry name" value="PyrdxlP-dep_Trfase_major"/>
</dbReference>
<feature type="domain" description="Aminotransferase class V" evidence="3">
    <location>
        <begin position="36"/>
        <end position="393"/>
    </location>
</feature>
<comment type="caution">
    <text evidence="4">The sequence shown here is derived from an EMBL/GenBank/DDBJ whole genome shotgun (WGS) entry which is preliminary data.</text>
</comment>
<dbReference type="RefSeq" id="WP_109593321.1">
    <property type="nucleotide sequence ID" value="NZ_BONA01000039.1"/>
</dbReference>
<dbReference type="GO" id="GO:0016829">
    <property type="term" value="F:lyase activity"/>
    <property type="evidence" value="ECO:0007669"/>
    <property type="project" value="UniProtKB-KW"/>
</dbReference>
<organism evidence="4 5">
    <name type="scientific">Actinoplanes xinjiangensis</name>
    <dbReference type="NCBI Taxonomy" id="512350"/>
    <lineage>
        <taxon>Bacteria</taxon>
        <taxon>Bacillati</taxon>
        <taxon>Actinomycetota</taxon>
        <taxon>Actinomycetes</taxon>
        <taxon>Micromonosporales</taxon>
        <taxon>Micromonosporaceae</taxon>
        <taxon>Actinoplanes</taxon>
    </lineage>
</organism>
<dbReference type="InterPro" id="IPR015424">
    <property type="entry name" value="PyrdxlP-dep_Trfase"/>
</dbReference>
<evidence type="ECO:0000313" key="5">
    <source>
        <dbReference type="Proteomes" id="UP000245697"/>
    </source>
</evidence>
<sequence>MARHNHGTAFPDELRTWQAGLRDQFPIIVANPGTAYLDSAATSQKPQAVLDAVMGYLTTGNANAGRGTYPWANRTTALVQEAGLRVRRFLGDPEPDRSGVHFVSGTTEGLRLIARDWLVRHLRDGDEMIVPAADHTANALPWREAAGQLAREGVTVRIREMPYDAARDYDHRALPALVTGRTRFIAVTHVHHVYGGDMNIQRIRAAAGPDVVICLDAAQGVGHLPLSVADLDVDFVVFSGHKAMALPGTGAIWAGNRRGARFVPGGWAGTPNTSGIVSLAAALDWLEQAGVERIARWTVALGARLTDGLHRLPAYEVLGCQRSLEAGSPVQQRHGIVTFRHHRIGSNDLGFILAAEGFLVRADGHCQAEGGEKTASVRVSVHAYNTVEEIDRLLELLRRLDTEG</sequence>
<dbReference type="AlphaFoldDB" id="A0A316FH79"/>
<reference evidence="4 5" key="1">
    <citation type="submission" date="2018-05" db="EMBL/GenBank/DDBJ databases">
        <title>Genomic Encyclopedia of Archaeal and Bacterial Type Strains, Phase II (KMG-II): from individual species to whole genera.</title>
        <authorList>
            <person name="Goeker M."/>
        </authorList>
    </citation>
    <scope>NUCLEOTIDE SEQUENCE [LARGE SCALE GENOMIC DNA]</scope>
    <source>
        <strain evidence="4 5">DSM 45184</strain>
    </source>
</reference>
<evidence type="ECO:0000313" key="4">
    <source>
        <dbReference type="EMBL" id="PWK48278.1"/>
    </source>
</evidence>
<dbReference type="SUPFAM" id="SSF53383">
    <property type="entry name" value="PLP-dependent transferases"/>
    <property type="match status" value="1"/>
</dbReference>
<keyword evidence="2" id="KW-0663">Pyridoxal phosphate</keyword>
<dbReference type="Gene3D" id="3.90.1150.10">
    <property type="entry name" value="Aspartate Aminotransferase, domain 1"/>
    <property type="match status" value="1"/>
</dbReference>